<name>A0A9P7HP76_9HYPO</name>
<protein>
    <submittedName>
        <fullName evidence="1">Uncharacterized protein</fullName>
    </submittedName>
</protein>
<dbReference type="EMBL" id="JADFTT010000296">
    <property type="protein sequence ID" value="KAG5763613.1"/>
    <property type="molecule type" value="Genomic_DNA"/>
</dbReference>
<sequence>MTTNKTNQPIATQVNRVSDDCFSRDTIGIHSVLNAMFRAQVHQRLIATCRLRSPSPRDPRIALSPLLFHQNRGTQGLFSSRASAIRAAPPLLACDRSLRPTLLGPYLQMSSPSFLIPRREDALRGEAQIPDLATLL</sequence>
<comment type="caution">
    <text evidence="1">The sequence shown here is derived from an EMBL/GenBank/DDBJ whole genome shotgun (WGS) entry which is preliminary data.</text>
</comment>
<keyword evidence="2" id="KW-1185">Reference proteome</keyword>
<gene>
    <name evidence="1" type="ORF">H9Q72_008294</name>
</gene>
<accession>A0A9P7HP76</accession>
<evidence type="ECO:0000313" key="2">
    <source>
        <dbReference type="Proteomes" id="UP000750502"/>
    </source>
</evidence>
<dbReference type="AlphaFoldDB" id="A0A9P7HP76"/>
<dbReference type="Proteomes" id="UP000750502">
    <property type="component" value="Unassembled WGS sequence"/>
</dbReference>
<reference evidence="1" key="1">
    <citation type="journal article" date="2020" name="bioRxiv">
        <title>Historical genomics reveals the evolutionary mechanisms behind multiple outbreaks of the host-specific coffee wilt pathogen Fusarium xylarioides.</title>
        <authorList>
            <person name="Peck D."/>
            <person name="Nowell R.W."/>
            <person name="Flood J."/>
            <person name="Ryan M.J."/>
            <person name="Barraclough T.G."/>
        </authorList>
    </citation>
    <scope>NUCLEOTIDE SEQUENCE</scope>
    <source>
        <strain evidence="1">IMI 127659i</strain>
    </source>
</reference>
<evidence type="ECO:0000313" key="1">
    <source>
        <dbReference type="EMBL" id="KAG5763613.1"/>
    </source>
</evidence>
<reference evidence="1" key="2">
    <citation type="submission" date="2020-10" db="EMBL/GenBank/DDBJ databases">
        <authorList>
            <person name="Peck L.D."/>
            <person name="Nowell R.W."/>
            <person name="Flood J."/>
            <person name="Ryan M.J."/>
            <person name="Barraclough T.G."/>
        </authorList>
    </citation>
    <scope>NUCLEOTIDE SEQUENCE</scope>
    <source>
        <strain evidence="1">IMI 127659i</strain>
    </source>
</reference>
<proteinExistence type="predicted"/>
<organism evidence="1 2">
    <name type="scientific">Fusarium xylarioides</name>
    <dbReference type="NCBI Taxonomy" id="221167"/>
    <lineage>
        <taxon>Eukaryota</taxon>
        <taxon>Fungi</taxon>
        <taxon>Dikarya</taxon>
        <taxon>Ascomycota</taxon>
        <taxon>Pezizomycotina</taxon>
        <taxon>Sordariomycetes</taxon>
        <taxon>Hypocreomycetidae</taxon>
        <taxon>Hypocreales</taxon>
        <taxon>Nectriaceae</taxon>
        <taxon>Fusarium</taxon>
        <taxon>Fusarium fujikuroi species complex</taxon>
    </lineage>
</organism>